<sequence length="251" mass="26536">MSKLAGKKAVVTGGTHGMGLGIVQALVAGGAEVVFTGRNEKKIEEARSAVDPKLAHVVRSDAASMADIDALGTLVEEKLGRVDYLFVNHGLAEIAPVQEMTEEMWDRAFAINTKGAFFTVKRLDPLLNDEGAVVFTTVSNDTIFPGLAAYSGSKEAVTAIAQVLAAEYLPRRIRVNTLAPGYIDTPSMGVPGMSAEEREAFMKQGDETTPFKRHGTIEEIATAALFLAVDATYTTGIELAVDGGFAQGLGS</sequence>
<evidence type="ECO:0000256" key="2">
    <source>
        <dbReference type="ARBA" id="ARBA00023002"/>
    </source>
</evidence>
<dbReference type="FunFam" id="3.40.50.720:FF:000084">
    <property type="entry name" value="Short-chain dehydrogenase reductase"/>
    <property type="match status" value="1"/>
</dbReference>
<dbReference type="PANTHER" id="PTHR43943:SF2">
    <property type="entry name" value="DEHYDROGENASE_REDUCTASE 4"/>
    <property type="match status" value="1"/>
</dbReference>
<dbReference type="EMBL" id="CP021121">
    <property type="protein sequence ID" value="ARQ71075.1"/>
    <property type="molecule type" value="Genomic_DNA"/>
</dbReference>
<keyword evidence="4" id="KW-1185">Reference proteome</keyword>
<dbReference type="CDD" id="cd05233">
    <property type="entry name" value="SDR_c"/>
    <property type="match status" value="1"/>
</dbReference>
<proteinExistence type="inferred from homology"/>
<comment type="similarity">
    <text evidence="1">Belongs to the short-chain dehydrogenases/reductases (SDR) family.</text>
</comment>
<dbReference type="GO" id="GO:0016491">
    <property type="term" value="F:oxidoreductase activity"/>
    <property type="evidence" value="ECO:0007669"/>
    <property type="project" value="UniProtKB-KW"/>
</dbReference>
<name>A0A1W7D245_9ACTN</name>
<dbReference type="InterPro" id="IPR036291">
    <property type="entry name" value="NAD(P)-bd_dom_sf"/>
</dbReference>
<evidence type="ECO:0000256" key="1">
    <source>
        <dbReference type="ARBA" id="ARBA00006484"/>
    </source>
</evidence>
<accession>A0A1W7D245</accession>
<evidence type="ECO:0000313" key="4">
    <source>
        <dbReference type="Proteomes" id="UP000194218"/>
    </source>
</evidence>
<reference evidence="3 4" key="1">
    <citation type="submission" date="2017-05" db="EMBL/GenBank/DDBJ databases">
        <title>Complete genome sequence of Streptomyces sp. SCSIO 03032 revealed the diverse biosynthetic pathways for its bioactive secondary metabolites.</title>
        <authorList>
            <person name="Ma L."/>
            <person name="Zhu Y."/>
            <person name="Zhang W."/>
            <person name="Zhang G."/>
            <person name="Tian X."/>
            <person name="Zhang S."/>
            <person name="Zhang C."/>
        </authorList>
    </citation>
    <scope>NUCLEOTIDE SEQUENCE [LARGE SCALE GENOMIC DNA]</scope>
    <source>
        <strain evidence="3 4">SCSIO 03032</strain>
    </source>
</reference>
<dbReference type="SUPFAM" id="SSF51735">
    <property type="entry name" value="NAD(P)-binding Rossmann-fold domains"/>
    <property type="match status" value="1"/>
</dbReference>
<dbReference type="PRINTS" id="PR00081">
    <property type="entry name" value="GDHRDH"/>
</dbReference>
<dbReference type="InterPro" id="IPR002347">
    <property type="entry name" value="SDR_fam"/>
</dbReference>
<evidence type="ECO:0000313" key="3">
    <source>
        <dbReference type="EMBL" id="ARQ71075.1"/>
    </source>
</evidence>
<dbReference type="KEGG" id="smao:CAG99_21610"/>
<keyword evidence="2" id="KW-0560">Oxidoreductase</keyword>
<dbReference type="Pfam" id="PF13561">
    <property type="entry name" value="adh_short_C2"/>
    <property type="match status" value="1"/>
</dbReference>
<organism evidence="3 4">
    <name type="scientific">Streptomyces marincola</name>
    <dbReference type="NCBI Taxonomy" id="2878388"/>
    <lineage>
        <taxon>Bacteria</taxon>
        <taxon>Bacillati</taxon>
        <taxon>Actinomycetota</taxon>
        <taxon>Actinomycetes</taxon>
        <taxon>Kitasatosporales</taxon>
        <taxon>Streptomycetaceae</taxon>
        <taxon>Streptomyces</taxon>
    </lineage>
</organism>
<dbReference type="PANTHER" id="PTHR43943">
    <property type="entry name" value="DEHYDROGENASE/REDUCTASE (SDR FAMILY) MEMBER 4"/>
    <property type="match status" value="1"/>
</dbReference>
<gene>
    <name evidence="3" type="ORF">CAG99_21610</name>
</gene>
<dbReference type="Proteomes" id="UP000194218">
    <property type="component" value="Chromosome"/>
</dbReference>
<protein>
    <submittedName>
        <fullName evidence="3">Short-chain dehydrogenase</fullName>
    </submittedName>
</protein>
<dbReference type="Gene3D" id="3.40.50.720">
    <property type="entry name" value="NAD(P)-binding Rossmann-like Domain"/>
    <property type="match status" value="1"/>
</dbReference>
<dbReference type="AlphaFoldDB" id="A0A1W7D245"/>
<dbReference type="OrthoDB" id="9803333at2"/>
<dbReference type="RefSeq" id="WP_086160915.1">
    <property type="nucleotide sequence ID" value="NZ_CP021121.1"/>
</dbReference>